<dbReference type="PANTHER" id="PTHR47592">
    <property type="entry name" value="PBF68 PROTEIN"/>
    <property type="match status" value="1"/>
</dbReference>
<evidence type="ECO:0000259" key="1">
    <source>
        <dbReference type="Pfam" id="PF22936"/>
    </source>
</evidence>
<feature type="domain" description="Retrovirus-related Pol polyprotein from transposon TNT 1-94-like beta-barrel" evidence="1">
    <location>
        <begin position="99"/>
        <end position="143"/>
    </location>
</feature>
<accession>A0A6P7H0N6</accession>
<dbReference type="PANTHER" id="PTHR47592:SF27">
    <property type="entry name" value="OS08G0421700 PROTEIN"/>
    <property type="match status" value="1"/>
</dbReference>
<dbReference type="InterPro" id="IPR036875">
    <property type="entry name" value="Znf_CCHC_sf"/>
</dbReference>
<name>A0A6P7H0N6_DIAVI</name>
<evidence type="ECO:0000313" key="2">
    <source>
        <dbReference type="RefSeq" id="XP_028151278.1"/>
    </source>
</evidence>
<sequence length="151" mass="17060">MNNDDSEISRLALQVEALQSKLEVTSKKKTNIQDLKKNTTCNYCKRKGNWVRECRKRIHDSKNQDKNKSSESNLASSSAYICDISSMYLSTSSANKSEWICDSGASLHMTGEKLLFSKLESLSEPTFVRIANDKLIPAEGKGRYPNLYLLE</sequence>
<dbReference type="InterPro" id="IPR054722">
    <property type="entry name" value="PolX-like_BBD"/>
</dbReference>
<reference evidence="2" key="1">
    <citation type="submission" date="2025-08" db="UniProtKB">
        <authorList>
            <consortium name="RefSeq"/>
        </authorList>
    </citation>
    <scope>IDENTIFICATION</scope>
    <source>
        <tissue evidence="2">Whole insect</tissue>
    </source>
</reference>
<dbReference type="RefSeq" id="XP_028151278.1">
    <property type="nucleotide sequence ID" value="XM_028295477.1"/>
</dbReference>
<dbReference type="InParanoid" id="A0A6P7H0N6"/>
<dbReference type="GO" id="GO:0008270">
    <property type="term" value="F:zinc ion binding"/>
    <property type="evidence" value="ECO:0007669"/>
    <property type="project" value="InterPro"/>
</dbReference>
<dbReference type="AlphaFoldDB" id="A0A6P7H0N6"/>
<proteinExistence type="predicted"/>
<organism evidence="2">
    <name type="scientific">Diabrotica virgifera virgifera</name>
    <name type="common">western corn rootworm</name>
    <dbReference type="NCBI Taxonomy" id="50390"/>
    <lineage>
        <taxon>Eukaryota</taxon>
        <taxon>Metazoa</taxon>
        <taxon>Ecdysozoa</taxon>
        <taxon>Arthropoda</taxon>
        <taxon>Hexapoda</taxon>
        <taxon>Insecta</taxon>
        <taxon>Pterygota</taxon>
        <taxon>Neoptera</taxon>
        <taxon>Endopterygota</taxon>
        <taxon>Coleoptera</taxon>
        <taxon>Polyphaga</taxon>
        <taxon>Cucujiformia</taxon>
        <taxon>Chrysomeloidea</taxon>
        <taxon>Chrysomelidae</taxon>
        <taxon>Galerucinae</taxon>
        <taxon>Diabroticina</taxon>
        <taxon>Diabroticites</taxon>
        <taxon>Diabrotica</taxon>
    </lineage>
</organism>
<gene>
    <name evidence="2" type="primary">LOC114344650</name>
</gene>
<protein>
    <submittedName>
        <fullName evidence="2">Uncharacterized protein LOC114344650</fullName>
    </submittedName>
</protein>
<dbReference type="Pfam" id="PF22936">
    <property type="entry name" value="Pol_BBD"/>
    <property type="match status" value="1"/>
</dbReference>
<dbReference type="SUPFAM" id="SSF57756">
    <property type="entry name" value="Retrovirus zinc finger-like domains"/>
    <property type="match status" value="1"/>
</dbReference>
<dbReference type="GO" id="GO:0003676">
    <property type="term" value="F:nucleic acid binding"/>
    <property type="evidence" value="ECO:0007669"/>
    <property type="project" value="InterPro"/>
</dbReference>